<dbReference type="GO" id="GO:0016763">
    <property type="term" value="F:pentosyltransferase activity"/>
    <property type="evidence" value="ECO:0007669"/>
    <property type="project" value="TreeGrafter"/>
</dbReference>
<feature type="transmembrane region" description="Helical" evidence="8">
    <location>
        <begin position="189"/>
        <end position="211"/>
    </location>
</feature>
<dbReference type="GO" id="GO:0005886">
    <property type="term" value="C:plasma membrane"/>
    <property type="evidence" value="ECO:0007669"/>
    <property type="project" value="UniProtKB-SubCell"/>
</dbReference>
<feature type="transmembrane region" description="Helical" evidence="8">
    <location>
        <begin position="98"/>
        <end position="118"/>
    </location>
</feature>
<feature type="transmembrane region" description="Helical" evidence="8">
    <location>
        <begin position="289"/>
        <end position="306"/>
    </location>
</feature>
<keyword evidence="2" id="KW-1003">Cell membrane</keyword>
<accession>A0A3B1C749</accession>
<feature type="domain" description="Glycosyltransferase RgtA/B/C/D-like" evidence="9">
    <location>
        <begin position="64"/>
        <end position="161"/>
    </location>
</feature>
<dbReference type="PANTHER" id="PTHR33908:SF11">
    <property type="entry name" value="MEMBRANE PROTEIN"/>
    <property type="match status" value="1"/>
</dbReference>
<feature type="transmembrane region" description="Helical" evidence="8">
    <location>
        <begin position="73"/>
        <end position="91"/>
    </location>
</feature>
<evidence type="ECO:0000256" key="8">
    <source>
        <dbReference type="SAM" id="Phobius"/>
    </source>
</evidence>
<organism evidence="10">
    <name type="scientific">hydrothermal vent metagenome</name>
    <dbReference type="NCBI Taxonomy" id="652676"/>
    <lineage>
        <taxon>unclassified sequences</taxon>
        <taxon>metagenomes</taxon>
        <taxon>ecological metagenomes</taxon>
    </lineage>
</organism>
<gene>
    <name evidence="10" type="ORF">MNBD_NITROSPINAE04-1132</name>
</gene>
<reference evidence="10" key="1">
    <citation type="submission" date="2018-06" db="EMBL/GenBank/DDBJ databases">
        <authorList>
            <person name="Zhirakovskaya E."/>
        </authorList>
    </citation>
    <scope>NUCLEOTIDE SEQUENCE</scope>
</reference>
<feature type="transmembrane region" description="Helical" evidence="8">
    <location>
        <begin position="335"/>
        <end position="353"/>
    </location>
</feature>
<dbReference type="InterPro" id="IPR038731">
    <property type="entry name" value="RgtA/B/C-like"/>
</dbReference>
<keyword evidence="6 8" id="KW-1133">Transmembrane helix</keyword>
<evidence type="ECO:0000256" key="3">
    <source>
        <dbReference type="ARBA" id="ARBA00022676"/>
    </source>
</evidence>
<evidence type="ECO:0000256" key="5">
    <source>
        <dbReference type="ARBA" id="ARBA00022692"/>
    </source>
</evidence>
<keyword evidence="7 8" id="KW-0472">Membrane</keyword>
<protein>
    <recommendedName>
        <fullName evidence="9">Glycosyltransferase RgtA/B/C/D-like domain-containing protein</fullName>
    </recommendedName>
</protein>
<keyword evidence="5 8" id="KW-0812">Transmembrane</keyword>
<keyword evidence="3" id="KW-0328">Glycosyltransferase</keyword>
<feature type="transmembrane region" description="Helical" evidence="8">
    <location>
        <begin position="312"/>
        <end position="330"/>
    </location>
</feature>
<evidence type="ECO:0000256" key="7">
    <source>
        <dbReference type="ARBA" id="ARBA00023136"/>
    </source>
</evidence>
<dbReference type="PANTHER" id="PTHR33908">
    <property type="entry name" value="MANNOSYLTRANSFERASE YKCB-RELATED"/>
    <property type="match status" value="1"/>
</dbReference>
<feature type="transmembrane region" description="Helical" evidence="8">
    <location>
        <begin position="149"/>
        <end position="169"/>
    </location>
</feature>
<evidence type="ECO:0000259" key="9">
    <source>
        <dbReference type="Pfam" id="PF13231"/>
    </source>
</evidence>
<dbReference type="AlphaFoldDB" id="A0A3B1C749"/>
<name>A0A3B1C749_9ZZZZ</name>
<evidence type="ECO:0000313" key="10">
    <source>
        <dbReference type="EMBL" id="VAX22471.1"/>
    </source>
</evidence>
<proteinExistence type="predicted"/>
<keyword evidence="4" id="KW-0808">Transferase</keyword>
<comment type="subcellular location">
    <subcellularLocation>
        <location evidence="1">Cell membrane</location>
        <topology evidence="1">Multi-pass membrane protein</topology>
    </subcellularLocation>
</comment>
<evidence type="ECO:0000256" key="6">
    <source>
        <dbReference type="ARBA" id="ARBA00022989"/>
    </source>
</evidence>
<sequence length="464" mass="50559">MSKTAALSIFAILSAFLIAAIVTASPWPEDQDSVNFILGVDLYDPLFHQPHFPGYPVYIVAGKIASAFLGTPAHALIFVSALSGAFTILLFAVFTRRLYGESAAITCAALMAANPVFFEFSHKIQTEAFGTLLLISAVVALGRLDRASGVRWFISGLIFGLLLGVRLSWWPYAFVYAMVSIRFGRVGGVFSGIIAGALLWLIPQIIVIGPYELYEHSLFFINGHFTQWGGALGSVNGTESRAMAIALRVAEAVGWIGSGVNTTRIPWIGVSAFAIFLAIKNRKTFSGETALFIIATAAYLIWVALGQNVSKIRHFVPLIPAIIFLVAPVAKKKPLLTITAAVFLAATIFIDYTNRPSFAPPTKRLYTWLNEIPDGDAVLYCGEAERFFDLYPAKVTVKSVTLKHNLQSSVDATWPSPRKAFVCDDIPQLDVSEAPLAIFRARAGDPIDRTIKVYTLNSVKKQGM</sequence>
<dbReference type="Pfam" id="PF13231">
    <property type="entry name" value="PMT_2"/>
    <property type="match status" value="1"/>
</dbReference>
<evidence type="ECO:0000256" key="4">
    <source>
        <dbReference type="ARBA" id="ARBA00022679"/>
    </source>
</evidence>
<evidence type="ECO:0000256" key="1">
    <source>
        <dbReference type="ARBA" id="ARBA00004651"/>
    </source>
</evidence>
<dbReference type="GO" id="GO:0008610">
    <property type="term" value="P:lipid biosynthetic process"/>
    <property type="evidence" value="ECO:0007669"/>
    <property type="project" value="UniProtKB-ARBA"/>
</dbReference>
<dbReference type="InterPro" id="IPR050297">
    <property type="entry name" value="LipidA_mod_glycosyltrf_83"/>
</dbReference>
<dbReference type="EMBL" id="UOGA01000226">
    <property type="protein sequence ID" value="VAX22471.1"/>
    <property type="molecule type" value="Genomic_DNA"/>
</dbReference>
<evidence type="ECO:0000256" key="2">
    <source>
        <dbReference type="ARBA" id="ARBA00022475"/>
    </source>
</evidence>